<protein>
    <recommendedName>
        <fullName evidence="1">DUF397 domain-containing protein</fullName>
    </recommendedName>
</protein>
<dbReference type="EMBL" id="BAAANN010000022">
    <property type="protein sequence ID" value="GAA1971789.1"/>
    <property type="molecule type" value="Genomic_DNA"/>
</dbReference>
<gene>
    <name evidence="2" type="ORF">GCM10009754_52720</name>
</gene>
<dbReference type="InterPro" id="IPR007278">
    <property type="entry name" value="DUF397"/>
</dbReference>
<organism evidence="2 3">
    <name type="scientific">Amycolatopsis minnesotensis</name>
    <dbReference type="NCBI Taxonomy" id="337894"/>
    <lineage>
        <taxon>Bacteria</taxon>
        <taxon>Bacillati</taxon>
        <taxon>Actinomycetota</taxon>
        <taxon>Actinomycetes</taxon>
        <taxon>Pseudonocardiales</taxon>
        <taxon>Pseudonocardiaceae</taxon>
        <taxon>Amycolatopsis</taxon>
    </lineage>
</organism>
<dbReference type="RefSeq" id="WP_344424294.1">
    <property type="nucleotide sequence ID" value="NZ_BAAANN010000022.1"/>
</dbReference>
<comment type="caution">
    <text evidence="2">The sequence shown here is derived from an EMBL/GenBank/DDBJ whole genome shotgun (WGS) entry which is preliminary data.</text>
</comment>
<evidence type="ECO:0000313" key="2">
    <source>
        <dbReference type="EMBL" id="GAA1971789.1"/>
    </source>
</evidence>
<reference evidence="2 3" key="1">
    <citation type="journal article" date="2019" name="Int. J. Syst. Evol. Microbiol.">
        <title>The Global Catalogue of Microorganisms (GCM) 10K type strain sequencing project: providing services to taxonomists for standard genome sequencing and annotation.</title>
        <authorList>
            <consortium name="The Broad Institute Genomics Platform"/>
            <consortium name="The Broad Institute Genome Sequencing Center for Infectious Disease"/>
            <person name="Wu L."/>
            <person name="Ma J."/>
        </authorList>
    </citation>
    <scope>NUCLEOTIDE SEQUENCE [LARGE SCALE GENOMIC DNA]</scope>
    <source>
        <strain evidence="2 3">JCM 14545</strain>
    </source>
</reference>
<evidence type="ECO:0000313" key="3">
    <source>
        <dbReference type="Proteomes" id="UP001501116"/>
    </source>
</evidence>
<keyword evidence="3" id="KW-1185">Reference proteome</keyword>
<feature type="domain" description="DUF397" evidence="1">
    <location>
        <begin position="7"/>
        <end position="61"/>
    </location>
</feature>
<evidence type="ECO:0000259" key="1">
    <source>
        <dbReference type="Pfam" id="PF04149"/>
    </source>
</evidence>
<dbReference type="Proteomes" id="UP001501116">
    <property type="component" value="Unassembled WGS sequence"/>
</dbReference>
<accession>A0ABN2RMV3</accession>
<sequence length="66" mass="7290">MTDLPALNWRKSSYSSNNGGACVEVATTPDGGRYVRDTKDRTLPPHYFTPTAWRAFLATTKAAKLD</sequence>
<proteinExistence type="predicted"/>
<dbReference type="Pfam" id="PF04149">
    <property type="entry name" value="DUF397"/>
    <property type="match status" value="1"/>
</dbReference>
<name>A0ABN2RMV3_9PSEU</name>